<proteinExistence type="predicted"/>
<name>A0AAN5D100_9BILA</name>
<feature type="compositionally biased region" description="Polar residues" evidence="1">
    <location>
        <begin position="1"/>
        <end position="17"/>
    </location>
</feature>
<organism evidence="2 3">
    <name type="scientific">Pristionchus mayeri</name>
    <dbReference type="NCBI Taxonomy" id="1317129"/>
    <lineage>
        <taxon>Eukaryota</taxon>
        <taxon>Metazoa</taxon>
        <taxon>Ecdysozoa</taxon>
        <taxon>Nematoda</taxon>
        <taxon>Chromadorea</taxon>
        <taxon>Rhabditida</taxon>
        <taxon>Rhabditina</taxon>
        <taxon>Diplogasteromorpha</taxon>
        <taxon>Diplogasteroidea</taxon>
        <taxon>Neodiplogasteridae</taxon>
        <taxon>Pristionchus</taxon>
    </lineage>
</organism>
<protein>
    <submittedName>
        <fullName evidence="2">Uncharacterized protein</fullName>
    </submittedName>
</protein>
<evidence type="ECO:0000256" key="1">
    <source>
        <dbReference type="SAM" id="MobiDB-lite"/>
    </source>
</evidence>
<comment type="caution">
    <text evidence="2">The sequence shown here is derived from an EMBL/GenBank/DDBJ whole genome shotgun (WGS) entry which is preliminary data.</text>
</comment>
<dbReference type="AlphaFoldDB" id="A0AAN5D100"/>
<dbReference type="Proteomes" id="UP001328107">
    <property type="component" value="Unassembled WGS sequence"/>
</dbReference>
<feature type="non-terminal residue" evidence="2">
    <location>
        <position position="1"/>
    </location>
</feature>
<accession>A0AAN5D100</accession>
<dbReference type="EMBL" id="BTRK01000005">
    <property type="protein sequence ID" value="GMR54167.1"/>
    <property type="molecule type" value="Genomic_DNA"/>
</dbReference>
<gene>
    <name evidence="2" type="ORF">PMAYCL1PPCAC_24362</name>
</gene>
<evidence type="ECO:0000313" key="3">
    <source>
        <dbReference type="Proteomes" id="UP001328107"/>
    </source>
</evidence>
<feature type="region of interest" description="Disordered" evidence="1">
    <location>
        <begin position="1"/>
        <end position="24"/>
    </location>
</feature>
<keyword evidence="3" id="KW-1185">Reference proteome</keyword>
<evidence type="ECO:0000313" key="2">
    <source>
        <dbReference type="EMBL" id="GMR54167.1"/>
    </source>
</evidence>
<sequence>LSSAVFSSGRGTFSSKSPPCETDMADLGSPCLDFSTISTPSPISTASLRAGSKMILSGRFFSTSSLPSKSWS</sequence>
<reference evidence="3" key="1">
    <citation type="submission" date="2022-10" db="EMBL/GenBank/DDBJ databases">
        <title>Genome assembly of Pristionchus species.</title>
        <authorList>
            <person name="Yoshida K."/>
            <person name="Sommer R.J."/>
        </authorList>
    </citation>
    <scope>NUCLEOTIDE SEQUENCE [LARGE SCALE GENOMIC DNA]</scope>
    <source>
        <strain evidence="3">RS5460</strain>
    </source>
</reference>